<dbReference type="InterPro" id="IPR000792">
    <property type="entry name" value="Tscrpt_reg_LuxR_C"/>
</dbReference>
<keyword evidence="3" id="KW-0804">Transcription</keyword>
<dbReference type="SMART" id="SM00421">
    <property type="entry name" value="HTH_LUXR"/>
    <property type="match status" value="1"/>
</dbReference>
<evidence type="ECO:0000256" key="1">
    <source>
        <dbReference type="ARBA" id="ARBA00023015"/>
    </source>
</evidence>
<dbReference type="InterPro" id="IPR016032">
    <property type="entry name" value="Sig_transdc_resp-reg_C-effctor"/>
</dbReference>
<dbReference type="Pfam" id="PF00196">
    <property type="entry name" value="GerE"/>
    <property type="match status" value="1"/>
</dbReference>
<evidence type="ECO:0000259" key="4">
    <source>
        <dbReference type="SMART" id="SM00421"/>
    </source>
</evidence>
<evidence type="ECO:0000256" key="3">
    <source>
        <dbReference type="ARBA" id="ARBA00023163"/>
    </source>
</evidence>
<feature type="domain" description="HTH luxR-type" evidence="4">
    <location>
        <begin position="606"/>
        <end position="663"/>
    </location>
</feature>
<sequence>MRQLDELPGGSVVSVVAPIGSDQDELVRLWDRYGSLRPRKILPAAPGESLFDGLIRALDTLKGVAFEKVDDFDGLLEVLAEHRFLLVLDSDTIAAYGAELADYLDRIPPLSIALLIDSRTPDLRVRPGEGGRAIRLTRHQLAVTAADFEQAPLSDWPTWARELVVDYAGGWPFALRTISDLLAQDVREIDAALVKDALVTACAPVVEAAFAPRDADVAATAQFLADCGPLGSSDFDDAGRGELLAALNEFIDAPLPMIAVSEGCWSVSPMLRDLLVAEPLAGKDARRDFALAIADRRVRAGEYVAATDLLSDLEDREALKQFTAQWAFRSSFKGHPEIGLKLLARLPREDVFGNPDLLLAYAVADLTSVNVPAVAHWSDLLKFHEDPAAPPWTSRDPRTGQCLRQLAELEPHGDALLQAMSGPTRWVGMAHVSTAGRLAARGDLVRVEGILDAVGHFNDRSLVVWGWRQALLMDLYSRTDREDRAIEIYRQVMPQLEESRFAEQRVTFFLDATLAKSALLADEPAEAQRLAARSLEKTSEIRLGLQTVRLHAYVFVAEVAVALGLTALARQALDCATEVQNDAPVDAARLLADLARCREVDDTADGAGLTAAQKRVLTHLGGPYPVPHIAHLMYVSPSTVRTHIRAIYKALDVNSRAEAVDRAREMGLID</sequence>
<evidence type="ECO:0000313" key="6">
    <source>
        <dbReference type="Proteomes" id="UP001442841"/>
    </source>
</evidence>
<accession>A0ABZ3FLW1</accession>
<reference evidence="5 6" key="1">
    <citation type="submission" date="2024-04" db="EMBL/GenBank/DDBJ databases">
        <title>Isolation of an actinomycete strain from pig manure.</title>
        <authorList>
            <person name="Gong T."/>
            <person name="Yu Z."/>
            <person name="An M."/>
            <person name="Wei C."/>
            <person name="Yang W."/>
            <person name="Liu L."/>
        </authorList>
    </citation>
    <scope>NUCLEOTIDE SEQUENCE [LARGE SCALE GENOMIC DNA]</scope>
    <source>
        <strain evidence="5 6">ZF39</strain>
    </source>
</reference>
<protein>
    <submittedName>
        <fullName evidence="5">LuxR C-terminal-related transcriptional regulator</fullName>
    </submittedName>
</protein>
<dbReference type="InterPro" id="IPR036388">
    <property type="entry name" value="WH-like_DNA-bd_sf"/>
</dbReference>
<dbReference type="PANTHER" id="PTHR44688:SF16">
    <property type="entry name" value="DNA-BINDING TRANSCRIPTIONAL ACTIVATOR DEVR_DOSR"/>
    <property type="match status" value="1"/>
</dbReference>
<dbReference type="PANTHER" id="PTHR44688">
    <property type="entry name" value="DNA-BINDING TRANSCRIPTIONAL ACTIVATOR DEVR_DOSR"/>
    <property type="match status" value="1"/>
</dbReference>
<dbReference type="EMBL" id="CP154795">
    <property type="protein sequence ID" value="XAN05823.1"/>
    <property type="molecule type" value="Genomic_DNA"/>
</dbReference>
<keyword evidence="6" id="KW-1185">Reference proteome</keyword>
<keyword evidence="1" id="KW-0805">Transcription regulation</keyword>
<proteinExistence type="predicted"/>
<keyword evidence="2" id="KW-0238">DNA-binding</keyword>
<evidence type="ECO:0000256" key="2">
    <source>
        <dbReference type="ARBA" id="ARBA00023125"/>
    </source>
</evidence>
<name>A0ABZ3FLW1_9ACTN</name>
<dbReference type="SUPFAM" id="SSF46894">
    <property type="entry name" value="C-terminal effector domain of the bipartite response regulators"/>
    <property type="match status" value="1"/>
</dbReference>
<organism evidence="5 6">
    <name type="scientific">Ammonicoccus fulvus</name>
    <dbReference type="NCBI Taxonomy" id="3138240"/>
    <lineage>
        <taxon>Bacteria</taxon>
        <taxon>Bacillati</taxon>
        <taxon>Actinomycetota</taxon>
        <taxon>Actinomycetes</taxon>
        <taxon>Propionibacteriales</taxon>
        <taxon>Propionibacteriaceae</taxon>
        <taxon>Ammonicoccus</taxon>
    </lineage>
</organism>
<dbReference type="Proteomes" id="UP001442841">
    <property type="component" value="Chromosome"/>
</dbReference>
<dbReference type="Gene3D" id="1.10.10.10">
    <property type="entry name" value="Winged helix-like DNA-binding domain superfamily/Winged helix DNA-binding domain"/>
    <property type="match status" value="1"/>
</dbReference>
<dbReference type="RefSeq" id="WP_425307256.1">
    <property type="nucleotide sequence ID" value="NZ_CP154795.1"/>
</dbReference>
<gene>
    <name evidence="5" type="ORF">AADG42_00380</name>
</gene>
<evidence type="ECO:0000313" key="5">
    <source>
        <dbReference type="EMBL" id="XAN05823.1"/>
    </source>
</evidence>